<evidence type="ECO:0000313" key="7">
    <source>
        <dbReference type="Proteomes" id="UP001497497"/>
    </source>
</evidence>
<evidence type="ECO:0000313" key="6">
    <source>
        <dbReference type="EMBL" id="CAL1539554.1"/>
    </source>
</evidence>
<feature type="domain" description="Kazal-like" evidence="5">
    <location>
        <begin position="72"/>
        <end position="124"/>
    </location>
</feature>
<keyword evidence="3" id="KW-1015">Disulfide bond</keyword>
<gene>
    <name evidence="6" type="ORF">GSLYS_00013287001</name>
</gene>
<dbReference type="Gene3D" id="3.30.60.30">
    <property type="match status" value="2"/>
</dbReference>
<dbReference type="SUPFAM" id="SSF100895">
    <property type="entry name" value="Kazal-type serine protease inhibitors"/>
    <property type="match status" value="2"/>
</dbReference>
<keyword evidence="7" id="KW-1185">Reference proteome</keyword>
<dbReference type="EMBL" id="CAXITT010000342">
    <property type="protein sequence ID" value="CAL1539554.1"/>
    <property type="molecule type" value="Genomic_DNA"/>
</dbReference>
<dbReference type="CDD" id="cd00104">
    <property type="entry name" value="KAZAL_FS"/>
    <property type="match status" value="2"/>
</dbReference>
<name>A0AAV2I0X0_LYMST</name>
<evidence type="ECO:0000256" key="2">
    <source>
        <dbReference type="ARBA" id="ARBA00022900"/>
    </source>
</evidence>
<keyword evidence="1" id="KW-0646">Protease inhibitor</keyword>
<dbReference type="Proteomes" id="UP001497497">
    <property type="component" value="Unassembled WGS sequence"/>
</dbReference>
<dbReference type="InterPro" id="IPR050653">
    <property type="entry name" value="Prot_Inhib_GrowthFact_Antg"/>
</dbReference>
<feature type="chain" id="PRO_5043561927" description="Kazal-like domain-containing protein" evidence="4">
    <location>
        <begin position="19"/>
        <end position="126"/>
    </location>
</feature>
<keyword evidence="4" id="KW-0732">Signal</keyword>
<proteinExistence type="predicted"/>
<dbReference type="Pfam" id="PF07648">
    <property type="entry name" value="Kazal_2"/>
    <property type="match status" value="2"/>
</dbReference>
<evidence type="ECO:0000256" key="4">
    <source>
        <dbReference type="SAM" id="SignalP"/>
    </source>
</evidence>
<dbReference type="PANTHER" id="PTHR10913:SF45">
    <property type="entry name" value="FOLLISTATIN, ISOFORM A-RELATED"/>
    <property type="match status" value="1"/>
</dbReference>
<dbReference type="InterPro" id="IPR036058">
    <property type="entry name" value="Kazal_dom_sf"/>
</dbReference>
<dbReference type="SMART" id="SM00280">
    <property type="entry name" value="KAZAL"/>
    <property type="match status" value="2"/>
</dbReference>
<dbReference type="GO" id="GO:0005576">
    <property type="term" value="C:extracellular region"/>
    <property type="evidence" value="ECO:0007669"/>
    <property type="project" value="TreeGrafter"/>
</dbReference>
<feature type="signal peptide" evidence="4">
    <location>
        <begin position="1"/>
        <end position="18"/>
    </location>
</feature>
<evidence type="ECO:0000256" key="3">
    <source>
        <dbReference type="ARBA" id="ARBA00023157"/>
    </source>
</evidence>
<evidence type="ECO:0000256" key="1">
    <source>
        <dbReference type="ARBA" id="ARBA00022690"/>
    </source>
</evidence>
<feature type="domain" description="Kazal-like" evidence="5">
    <location>
        <begin position="16"/>
        <end position="71"/>
    </location>
</feature>
<dbReference type="InterPro" id="IPR002350">
    <property type="entry name" value="Kazal_dom"/>
</dbReference>
<keyword evidence="2" id="KW-0722">Serine protease inhibitor</keyword>
<dbReference type="GO" id="GO:0030154">
    <property type="term" value="P:cell differentiation"/>
    <property type="evidence" value="ECO:0007669"/>
    <property type="project" value="TreeGrafter"/>
</dbReference>
<protein>
    <recommendedName>
        <fullName evidence="5">Kazal-like domain-containing protein</fullName>
    </recommendedName>
</protein>
<reference evidence="6 7" key="1">
    <citation type="submission" date="2024-04" db="EMBL/GenBank/DDBJ databases">
        <authorList>
            <consortium name="Genoscope - CEA"/>
            <person name="William W."/>
        </authorList>
    </citation>
    <scope>NUCLEOTIDE SEQUENCE [LARGE SCALE GENOMIC DNA]</scope>
</reference>
<evidence type="ECO:0000259" key="5">
    <source>
        <dbReference type="PROSITE" id="PS51465"/>
    </source>
</evidence>
<dbReference type="AlphaFoldDB" id="A0AAV2I0X0"/>
<organism evidence="6 7">
    <name type="scientific">Lymnaea stagnalis</name>
    <name type="common">Great pond snail</name>
    <name type="synonym">Helix stagnalis</name>
    <dbReference type="NCBI Taxonomy" id="6523"/>
    <lineage>
        <taxon>Eukaryota</taxon>
        <taxon>Metazoa</taxon>
        <taxon>Spiralia</taxon>
        <taxon>Lophotrochozoa</taxon>
        <taxon>Mollusca</taxon>
        <taxon>Gastropoda</taxon>
        <taxon>Heterobranchia</taxon>
        <taxon>Euthyneura</taxon>
        <taxon>Panpulmonata</taxon>
        <taxon>Hygrophila</taxon>
        <taxon>Lymnaeoidea</taxon>
        <taxon>Lymnaeidae</taxon>
        <taxon>Lymnaea</taxon>
    </lineage>
</organism>
<dbReference type="PROSITE" id="PS51465">
    <property type="entry name" value="KAZAL_2"/>
    <property type="match status" value="2"/>
</dbReference>
<sequence length="126" mass="14188">MILLKCLALCTLVVMVYTMPDCTDIYCPPSHIPVCGSNGETYPSECHLRASNCKRPPHDRISIDYPGECRDIPNNCPKFCPLVWAPLCGTDKVTYGNPCQLEVTNCSRKPEERVQKNYEGVCRKPH</sequence>
<dbReference type="GO" id="GO:0004867">
    <property type="term" value="F:serine-type endopeptidase inhibitor activity"/>
    <property type="evidence" value="ECO:0007669"/>
    <property type="project" value="UniProtKB-KW"/>
</dbReference>
<dbReference type="PANTHER" id="PTHR10913">
    <property type="entry name" value="FOLLISTATIN-RELATED"/>
    <property type="match status" value="1"/>
</dbReference>
<accession>A0AAV2I0X0</accession>
<comment type="caution">
    <text evidence="6">The sequence shown here is derived from an EMBL/GenBank/DDBJ whole genome shotgun (WGS) entry which is preliminary data.</text>
</comment>